<accession>A0AB34FZI7</accession>
<dbReference type="InterPro" id="IPR033433">
    <property type="entry name" value="GtaA_N"/>
</dbReference>
<dbReference type="InterPro" id="IPR052743">
    <property type="entry name" value="Glutaminase_GtaA"/>
</dbReference>
<feature type="domain" description="RRM" evidence="3">
    <location>
        <begin position="904"/>
        <end position="982"/>
    </location>
</feature>
<dbReference type="Pfam" id="PF00076">
    <property type="entry name" value="RRM_1"/>
    <property type="match status" value="1"/>
</dbReference>
<dbReference type="SUPFAM" id="SSF55729">
    <property type="entry name" value="Acyl-CoA N-acyltransferases (Nat)"/>
    <property type="match status" value="1"/>
</dbReference>
<dbReference type="PANTHER" id="PTHR31987">
    <property type="entry name" value="GLUTAMINASE A-RELATED"/>
    <property type="match status" value="1"/>
</dbReference>
<dbReference type="Pfam" id="PF17168">
    <property type="entry name" value="DUF5127"/>
    <property type="match status" value="1"/>
</dbReference>
<dbReference type="InterPro" id="IPR000182">
    <property type="entry name" value="GNAT_dom"/>
</dbReference>
<evidence type="ECO:0000256" key="2">
    <source>
        <dbReference type="SAM" id="MobiDB-lite"/>
    </source>
</evidence>
<dbReference type="CDD" id="cd00590">
    <property type="entry name" value="RRM_SF"/>
    <property type="match status" value="1"/>
</dbReference>
<dbReference type="PANTHER" id="PTHR31987:SF12">
    <property type="entry name" value="PUTATIVE (AFU_ORTHOLOGUE AFUA_3G10910)-RELATED"/>
    <property type="match status" value="1"/>
</dbReference>
<dbReference type="PROSITE" id="PS50102">
    <property type="entry name" value="RRM"/>
    <property type="match status" value="1"/>
</dbReference>
<evidence type="ECO:0000259" key="3">
    <source>
        <dbReference type="PROSITE" id="PS50102"/>
    </source>
</evidence>
<reference evidence="5" key="1">
    <citation type="submission" date="2023-01" db="EMBL/GenBank/DDBJ databases">
        <title>The growth and conidiation of Purpureocillium lavendulum are regulated by nitrogen source and histone H3K14 acetylation.</title>
        <authorList>
            <person name="Tang P."/>
            <person name="Han J."/>
            <person name="Zhang C."/>
            <person name="Tang P."/>
            <person name="Qi F."/>
            <person name="Zhang K."/>
            <person name="Liang L."/>
        </authorList>
    </citation>
    <scope>NUCLEOTIDE SEQUENCE</scope>
    <source>
        <strain evidence="5">YMF1.00683</strain>
    </source>
</reference>
<dbReference type="InterPro" id="IPR032514">
    <property type="entry name" value="GtaA_central"/>
</dbReference>
<dbReference type="GO" id="GO:0016747">
    <property type="term" value="F:acyltransferase activity, transferring groups other than amino-acyl groups"/>
    <property type="evidence" value="ECO:0007669"/>
    <property type="project" value="InterPro"/>
</dbReference>
<feature type="compositionally biased region" description="Basic and acidic residues" evidence="2">
    <location>
        <begin position="1021"/>
        <end position="1097"/>
    </location>
</feature>
<feature type="compositionally biased region" description="Basic and acidic residues" evidence="2">
    <location>
        <begin position="1105"/>
        <end position="1123"/>
    </location>
</feature>
<dbReference type="AlphaFoldDB" id="A0AB34FZI7"/>
<dbReference type="FunFam" id="3.40.630.30:FF:000058">
    <property type="entry name" value="N-acetyltransferase (Nat5)"/>
    <property type="match status" value="1"/>
</dbReference>
<dbReference type="InterPro" id="IPR000504">
    <property type="entry name" value="RRM_dom"/>
</dbReference>
<dbReference type="Proteomes" id="UP001163105">
    <property type="component" value="Unassembled WGS sequence"/>
</dbReference>
<dbReference type="PROSITE" id="PS51186">
    <property type="entry name" value="GNAT"/>
    <property type="match status" value="1"/>
</dbReference>
<dbReference type="InterPro" id="IPR035979">
    <property type="entry name" value="RBD_domain_sf"/>
</dbReference>
<dbReference type="SMART" id="SM00360">
    <property type="entry name" value="RRM"/>
    <property type="match status" value="1"/>
</dbReference>
<feature type="compositionally biased region" description="Basic and acidic residues" evidence="2">
    <location>
        <begin position="847"/>
        <end position="871"/>
    </location>
</feature>
<protein>
    <submittedName>
        <fullName evidence="5">DUF1793-domain-containing protein</fullName>
    </submittedName>
</protein>
<feature type="region of interest" description="Disordered" evidence="2">
    <location>
        <begin position="961"/>
        <end position="1149"/>
    </location>
</feature>
<feature type="domain" description="N-acetyltransferase" evidence="4">
    <location>
        <begin position="2"/>
        <end position="167"/>
    </location>
</feature>
<dbReference type="Gene3D" id="3.40.630.30">
    <property type="match status" value="1"/>
</dbReference>
<evidence type="ECO:0000256" key="1">
    <source>
        <dbReference type="PROSITE-ProRule" id="PRU00176"/>
    </source>
</evidence>
<evidence type="ECO:0000259" key="4">
    <source>
        <dbReference type="PROSITE" id="PS51186"/>
    </source>
</evidence>
<dbReference type="Gene3D" id="3.30.70.330">
    <property type="match status" value="1"/>
</dbReference>
<dbReference type="GO" id="GO:0003723">
    <property type="term" value="F:RNA binding"/>
    <property type="evidence" value="ECO:0007669"/>
    <property type="project" value="UniProtKB-UniRule"/>
</dbReference>
<name>A0AB34FZI7_9HYPO</name>
<dbReference type="EMBL" id="JAQHRD010000002">
    <property type="protein sequence ID" value="KAJ6444198.1"/>
    <property type="molecule type" value="Genomic_DNA"/>
</dbReference>
<gene>
    <name evidence="5" type="ORF">O9K51_02592</name>
</gene>
<dbReference type="InterPro" id="IPR012677">
    <property type="entry name" value="Nucleotide-bd_a/b_plait_sf"/>
</dbReference>
<evidence type="ECO:0000313" key="6">
    <source>
        <dbReference type="Proteomes" id="UP001163105"/>
    </source>
</evidence>
<organism evidence="5 6">
    <name type="scientific">Purpureocillium lavendulum</name>
    <dbReference type="NCBI Taxonomy" id="1247861"/>
    <lineage>
        <taxon>Eukaryota</taxon>
        <taxon>Fungi</taxon>
        <taxon>Dikarya</taxon>
        <taxon>Ascomycota</taxon>
        <taxon>Pezizomycotina</taxon>
        <taxon>Sordariomycetes</taxon>
        <taxon>Hypocreomycetidae</taxon>
        <taxon>Hypocreales</taxon>
        <taxon>Ophiocordycipitaceae</taxon>
        <taxon>Purpureocillium</taxon>
    </lineage>
</organism>
<keyword evidence="6" id="KW-1185">Reference proteome</keyword>
<proteinExistence type="predicted"/>
<comment type="caution">
    <text evidence="5">The sequence shown here is derived from an EMBL/GenBank/DDBJ whole genome shotgun (WGS) entry which is preliminary data.</text>
</comment>
<sequence length="1149" mass="129849">MASFRRFRPDDVNKFSKCNLDPLTETYELGFYLQYYAKWPSLFQVCEDVDGNIVGYIMGKVESSPDAYKYSEHYLPWHAHITALTVAPEARRLGVGRILTEQLEAAADANDAWFVDLFVRKSNHRAIAFYESLGYSVYRVVKDYYGDHATDPDKDSEDAFDMRKSMRRDQHRRHIRDDGKNHVVDPEDVCYTVSLPTYRGPSYDASVTNLTYTLGAADSSYGVVDLVLSFVSPLTPTSTLRQSIPAAYLAVHVRGSIDISVYAEANGQWVSGTEDAVIQWEIHELSTATNTSGTPEIKSWGVARDTQLIFSESSDRAEWGEFRFSAASDAQHQAGPASTVRHQFAQNGYLSGFVDSHFRPLNESEPTFAFSKTFPLSSQSARVGKPPFGTMSTLFTFAFVQDPIVQFAAARGLTFMRPLWASYFATSDNLVGYHYKDFDIASRFSNDYTRRLEKDAEASGPDEYRDIVLLSARQVLGALQFSGTPENPMLFLKEISSSGNFQTVDVIFPTFPFFLYTNPRWLGYLLEPLLEHQLSGQYPNNYSMHDLGTHFPNATGHAHGDDEYMPVEECGNMLIMGLAFVNSMRQGSHQAWATPAPGRASPPRYRQLGLNHLEADGVGVDMPRPLVKGHESQDPSSAWSWVQKFYPLWRRWVGYLVRESLIPSNQLSTDDFAGWLANQTNLALKGIIGIRAMAGLSLVVGEKEDAQQYKSISSNYIHQWLEYGISRDETHAKLAYTWYGSWTTLYNLFADSLLCFHVSNSAISVTPGRQKPLNRQASAALIPDEVYSMQSKWYDAVLQRYGLPLDSRHLYAKSDWQLFAAAVASSGTRSAIVRRMALWVNETVTDEPPRYERDNRSASPRPIRDDNDGGRRRSASPNGNADAGPKISSGPRDDDDDGAINPGSNLFVTGIHPRLTEAEVSKMFEKYGDVEKCQIMRDPHTKESRGFGFVKMVTSDQAEAAKEGLQGEQIEGRTLSIEKARRARPRTPTPGKYFGPPKRDPRPRFDDRRRGGYGGGAGGSGRDDYRYRGYERGNERRYDDRRYDDSRSGYDRGYREERRYDDRSYGRDQERGYERRDRDDYYGRERYAGRDDRDRYAQRGGPGGYDRERYDRQSERDPARSREPAGGGSGYGESAARSDAREAYTGSEY</sequence>
<feature type="compositionally biased region" description="Basic and acidic residues" evidence="2">
    <location>
        <begin position="997"/>
        <end position="1010"/>
    </location>
</feature>
<dbReference type="Pfam" id="PF16335">
    <property type="entry name" value="GtaA_6_Hairpin"/>
    <property type="match status" value="3"/>
</dbReference>
<dbReference type="CDD" id="cd04301">
    <property type="entry name" value="NAT_SF"/>
    <property type="match status" value="1"/>
</dbReference>
<evidence type="ECO:0000313" key="5">
    <source>
        <dbReference type="EMBL" id="KAJ6444198.1"/>
    </source>
</evidence>
<dbReference type="SUPFAM" id="SSF54928">
    <property type="entry name" value="RNA-binding domain, RBD"/>
    <property type="match status" value="1"/>
</dbReference>
<dbReference type="Pfam" id="PF00583">
    <property type="entry name" value="Acetyltransf_1"/>
    <property type="match status" value="1"/>
</dbReference>
<keyword evidence="1" id="KW-0694">RNA-binding</keyword>
<dbReference type="InterPro" id="IPR016181">
    <property type="entry name" value="Acyl_CoA_acyltransferase"/>
</dbReference>
<feature type="region of interest" description="Disordered" evidence="2">
    <location>
        <begin position="846"/>
        <end position="908"/>
    </location>
</feature>